<feature type="non-terminal residue" evidence="1">
    <location>
        <position position="254"/>
    </location>
</feature>
<reference evidence="1" key="1">
    <citation type="journal article" date="2020" name="mSystems">
        <title>Genome- and Community-Level Interaction Insights into Carbon Utilization and Element Cycling Functions of Hydrothermarchaeota in Hydrothermal Sediment.</title>
        <authorList>
            <person name="Zhou Z."/>
            <person name="Liu Y."/>
            <person name="Xu W."/>
            <person name="Pan J."/>
            <person name="Luo Z.H."/>
            <person name="Li M."/>
        </authorList>
    </citation>
    <scope>NUCLEOTIDE SEQUENCE [LARGE SCALE GENOMIC DNA]</scope>
    <source>
        <strain evidence="1">HyVt-489</strain>
    </source>
</reference>
<evidence type="ECO:0000313" key="1">
    <source>
        <dbReference type="EMBL" id="HFB55136.1"/>
    </source>
</evidence>
<organism evidence="1">
    <name type="scientific">Hellea balneolensis</name>
    <dbReference type="NCBI Taxonomy" id="287478"/>
    <lineage>
        <taxon>Bacteria</taxon>
        <taxon>Pseudomonadati</taxon>
        <taxon>Pseudomonadota</taxon>
        <taxon>Alphaproteobacteria</taxon>
        <taxon>Maricaulales</taxon>
        <taxon>Robiginitomaculaceae</taxon>
        <taxon>Hellea</taxon>
    </lineage>
</organism>
<protein>
    <submittedName>
        <fullName evidence="1">Uncharacterized protein</fullName>
    </submittedName>
</protein>
<sequence>MSEGKIWQKRAQCDLIAGHKTMLASHPGPVDPLNPGFMKTANAALQNALSLAQNIKTPAGYQSVMDAYTAAFKDGHFQLITTKKLWDLPTGTGGFKWAGILIGWRADTFTAVYTHETSGVKQGDELVSCDGIKAADMMHENVFPYSHYSDNNPNSWAMLSRHLLADNGNPLIKTPQNCLFSGAKGEYKVVLNWQARPKNYWDIAPKALFGATPKTGMKEIKPGIWWVNAANFSPQNDAQLKANKDMIADIKAKQ</sequence>
<proteinExistence type="predicted"/>
<gene>
    <name evidence="1" type="ORF">ENJ46_04355</name>
</gene>
<comment type="caution">
    <text evidence="1">The sequence shown here is derived from an EMBL/GenBank/DDBJ whole genome shotgun (WGS) entry which is preliminary data.</text>
</comment>
<accession>A0A7C3GCG5</accession>
<dbReference type="AlphaFoldDB" id="A0A7C3GCG5"/>
<dbReference type="EMBL" id="DRMN01000286">
    <property type="protein sequence ID" value="HFB55136.1"/>
    <property type="molecule type" value="Genomic_DNA"/>
</dbReference>
<dbReference type="Proteomes" id="UP000886042">
    <property type="component" value="Unassembled WGS sequence"/>
</dbReference>
<name>A0A7C3GCG5_9PROT</name>